<organism evidence="1 2">
    <name type="scientific">Nephila pilipes</name>
    <name type="common">Giant wood spider</name>
    <name type="synonym">Nephila maculata</name>
    <dbReference type="NCBI Taxonomy" id="299642"/>
    <lineage>
        <taxon>Eukaryota</taxon>
        <taxon>Metazoa</taxon>
        <taxon>Ecdysozoa</taxon>
        <taxon>Arthropoda</taxon>
        <taxon>Chelicerata</taxon>
        <taxon>Arachnida</taxon>
        <taxon>Araneae</taxon>
        <taxon>Araneomorphae</taxon>
        <taxon>Entelegynae</taxon>
        <taxon>Araneoidea</taxon>
        <taxon>Nephilidae</taxon>
        <taxon>Nephila</taxon>
    </lineage>
</organism>
<keyword evidence="2" id="KW-1185">Reference proteome</keyword>
<protein>
    <submittedName>
        <fullName evidence="1">Uncharacterized protein</fullName>
    </submittedName>
</protein>
<evidence type="ECO:0000313" key="1">
    <source>
        <dbReference type="EMBL" id="GFT94357.1"/>
    </source>
</evidence>
<dbReference type="EMBL" id="BMAW01074947">
    <property type="protein sequence ID" value="GFT94357.1"/>
    <property type="molecule type" value="Genomic_DNA"/>
</dbReference>
<reference evidence="1" key="1">
    <citation type="submission" date="2020-08" db="EMBL/GenBank/DDBJ databases">
        <title>Multicomponent nature underlies the extraordinary mechanical properties of spider dragline silk.</title>
        <authorList>
            <person name="Kono N."/>
            <person name="Nakamura H."/>
            <person name="Mori M."/>
            <person name="Yoshida Y."/>
            <person name="Ohtoshi R."/>
            <person name="Malay A.D."/>
            <person name="Moran D.A.P."/>
            <person name="Tomita M."/>
            <person name="Numata K."/>
            <person name="Arakawa K."/>
        </authorList>
    </citation>
    <scope>NUCLEOTIDE SEQUENCE</scope>
</reference>
<gene>
    <name evidence="1" type="ORF">NPIL_372181</name>
</gene>
<proteinExistence type="predicted"/>
<comment type="caution">
    <text evidence="1">The sequence shown here is derived from an EMBL/GenBank/DDBJ whole genome shotgun (WGS) entry which is preliminary data.</text>
</comment>
<dbReference type="Proteomes" id="UP000887013">
    <property type="component" value="Unassembled WGS sequence"/>
</dbReference>
<sequence length="90" mass="10311">MNYQARVEFLGSGSFRLPLALSYYRRISRPGCFQLLSELPYYGKTLEPGSFQLPSELPRYGKKFGAGFIQRFVAIVIVHDMSSEELQQMP</sequence>
<evidence type="ECO:0000313" key="2">
    <source>
        <dbReference type="Proteomes" id="UP000887013"/>
    </source>
</evidence>
<name>A0A8X6PX43_NEPPI</name>
<dbReference type="AlphaFoldDB" id="A0A8X6PX43"/>
<accession>A0A8X6PX43</accession>